<dbReference type="InterPro" id="IPR003749">
    <property type="entry name" value="ThiS/MoaD-like"/>
</dbReference>
<dbReference type="EMBL" id="JACRDE010000091">
    <property type="protein sequence ID" value="MBI5248447.1"/>
    <property type="molecule type" value="Genomic_DNA"/>
</dbReference>
<proteinExistence type="predicted"/>
<dbReference type="SUPFAM" id="SSF54285">
    <property type="entry name" value="MoaD/ThiS"/>
    <property type="match status" value="1"/>
</dbReference>
<dbReference type="Proteomes" id="UP000807825">
    <property type="component" value="Unassembled WGS sequence"/>
</dbReference>
<comment type="caution">
    <text evidence="1">The sequence shown here is derived from an EMBL/GenBank/DDBJ whole genome shotgun (WGS) entry which is preliminary data.</text>
</comment>
<dbReference type="InterPro" id="IPR012675">
    <property type="entry name" value="Beta-grasp_dom_sf"/>
</dbReference>
<gene>
    <name evidence="1" type="ORF">HY912_03035</name>
</gene>
<dbReference type="InterPro" id="IPR016155">
    <property type="entry name" value="Mopterin_synth/thiamin_S_b"/>
</dbReference>
<name>A0A9D6UZB2_9BACT</name>
<reference evidence="1" key="1">
    <citation type="submission" date="2020-07" db="EMBL/GenBank/DDBJ databases">
        <title>Huge and variable diversity of episymbiotic CPR bacteria and DPANN archaea in groundwater ecosystems.</title>
        <authorList>
            <person name="He C.Y."/>
            <person name="Keren R."/>
            <person name="Whittaker M."/>
            <person name="Farag I.F."/>
            <person name="Doudna J."/>
            <person name="Cate J.H.D."/>
            <person name="Banfield J.F."/>
        </authorList>
    </citation>
    <scope>NUCLEOTIDE SEQUENCE</scope>
    <source>
        <strain evidence="1">NC_groundwater_1664_Pr3_B-0.1um_52_9</strain>
    </source>
</reference>
<sequence>MKIELGLYASLSDYLPSGNTGHRSVVEIDEGISIQELLSILKIPRDNPKIMFLNGIHATGNEVIKDGDRVAVFPPIAGG</sequence>
<dbReference type="Pfam" id="PF02597">
    <property type="entry name" value="ThiS"/>
    <property type="match status" value="1"/>
</dbReference>
<protein>
    <submittedName>
        <fullName evidence="1">MoaD/ThiS family protein</fullName>
    </submittedName>
</protein>
<organism evidence="1 2">
    <name type="scientific">Desulfomonile tiedjei</name>
    <dbReference type="NCBI Taxonomy" id="2358"/>
    <lineage>
        <taxon>Bacteria</taxon>
        <taxon>Pseudomonadati</taxon>
        <taxon>Thermodesulfobacteriota</taxon>
        <taxon>Desulfomonilia</taxon>
        <taxon>Desulfomonilales</taxon>
        <taxon>Desulfomonilaceae</taxon>
        <taxon>Desulfomonile</taxon>
    </lineage>
</organism>
<evidence type="ECO:0000313" key="1">
    <source>
        <dbReference type="EMBL" id="MBI5248447.1"/>
    </source>
</evidence>
<evidence type="ECO:0000313" key="2">
    <source>
        <dbReference type="Proteomes" id="UP000807825"/>
    </source>
</evidence>
<dbReference type="Gene3D" id="3.10.20.30">
    <property type="match status" value="1"/>
</dbReference>
<dbReference type="AlphaFoldDB" id="A0A9D6UZB2"/>
<accession>A0A9D6UZB2</accession>